<name>A0A3G9J3P9_9ACTN</name>
<feature type="domain" description="HTH tetR-type" evidence="2">
    <location>
        <begin position="10"/>
        <end position="56"/>
    </location>
</feature>
<dbReference type="Gene3D" id="1.10.357.10">
    <property type="entry name" value="Tetracycline Repressor, domain 2"/>
    <property type="match status" value="1"/>
</dbReference>
<evidence type="ECO:0000256" key="1">
    <source>
        <dbReference type="ARBA" id="ARBA00023125"/>
    </source>
</evidence>
<dbReference type="AlphaFoldDB" id="A0A3G9J3P9"/>
<dbReference type="GO" id="GO:0003677">
    <property type="term" value="F:DNA binding"/>
    <property type="evidence" value="ECO:0007669"/>
    <property type="project" value="UniProtKB-KW"/>
</dbReference>
<sequence length="217" mass="23612">MTRRDGAALIRAAAERLIAERGIDVPLRDIAAAAHQRNNSAVQYHFGTRDRLITAIVEEGNAAPEARRLELLAEAETQAGGDEVRTLVELIVRPIAEIPYEGGSTHYARFLEQVRNHPAVLGDTAHWTLESPAMRIIMARLDRALAGTQTAALRRMRLTSMATAMFALLANRERELEAGDLDATEAEAATANIVDVLVAILRASPSPKVLAVVRDAH</sequence>
<evidence type="ECO:0000313" key="4">
    <source>
        <dbReference type="Proteomes" id="UP000271573"/>
    </source>
</evidence>
<reference evidence="3 4" key="1">
    <citation type="submission" date="2018-11" db="EMBL/GenBank/DDBJ databases">
        <title>Complete genome sequence of Nocardioides baekrokdamisoli strain KCTC 39748.</title>
        <authorList>
            <person name="Kang S.W."/>
            <person name="Lee K.C."/>
            <person name="Kim K.K."/>
            <person name="Kim J.S."/>
            <person name="Kim D.S."/>
            <person name="Ko S.H."/>
            <person name="Yang S.H."/>
            <person name="Shin Y.K."/>
            <person name="Lee J.S."/>
        </authorList>
    </citation>
    <scope>NUCLEOTIDE SEQUENCE [LARGE SCALE GENOMIC DNA]</scope>
    <source>
        <strain evidence="3 4">KCTC 39748</strain>
    </source>
</reference>
<proteinExistence type="predicted"/>
<dbReference type="RefSeq" id="WP_164512582.1">
    <property type="nucleotide sequence ID" value="NZ_AP019307.1"/>
</dbReference>
<evidence type="ECO:0000259" key="2">
    <source>
        <dbReference type="Pfam" id="PF00440"/>
    </source>
</evidence>
<dbReference type="KEGG" id="nbe:Back2_23410"/>
<keyword evidence="1" id="KW-0238">DNA-binding</keyword>
<keyword evidence="4" id="KW-1185">Reference proteome</keyword>
<accession>A0A3G9J3P9</accession>
<dbReference type="Proteomes" id="UP000271573">
    <property type="component" value="Chromosome"/>
</dbReference>
<gene>
    <name evidence="3" type="ORF">Back2_23410</name>
</gene>
<dbReference type="SUPFAM" id="SSF46689">
    <property type="entry name" value="Homeodomain-like"/>
    <property type="match status" value="1"/>
</dbReference>
<dbReference type="InterPro" id="IPR001647">
    <property type="entry name" value="HTH_TetR"/>
</dbReference>
<protein>
    <submittedName>
        <fullName evidence="3">TetR family transcriptional regulator</fullName>
    </submittedName>
</protein>
<dbReference type="Pfam" id="PF00440">
    <property type="entry name" value="TetR_N"/>
    <property type="match status" value="1"/>
</dbReference>
<evidence type="ECO:0000313" key="3">
    <source>
        <dbReference type="EMBL" id="BBH18054.1"/>
    </source>
</evidence>
<organism evidence="3 4">
    <name type="scientific">Nocardioides baekrokdamisoli</name>
    <dbReference type="NCBI Taxonomy" id="1804624"/>
    <lineage>
        <taxon>Bacteria</taxon>
        <taxon>Bacillati</taxon>
        <taxon>Actinomycetota</taxon>
        <taxon>Actinomycetes</taxon>
        <taxon>Propionibacteriales</taxon>
        <taxon>Nocardioidaceae</taxon>
        <taxon>Nocardioides</taxon>
    </lineage>
</organism>
<dbReference type="EMBL" id="AP019307">
    <property type="protein sequence ID" value="BBH18054.1"/>
    <property type="molecule type" value="Genomic_DNA"/>
</dbReference>
<dbReference type="InterPro" id="IPR009057">
    <property type="entry name" value="Homeodomain-like_sf"/>
</dbReference>